<evidence type="ECO:0000313" key="3">
    <source>
        <dbReference type="Proteomes" id="UP001058271"/>
    </source>
</evidence>
<dbReference type="SUPFAM" id="SSF55469">
    <property type="entry name" value="FMN-dependent nitroreductase-like"/>
    <property type="match status" value="2"/>
</dbReference>
<dbReference type="Gene3D" id="3.40.109.10">
    <property type="entry name" value="NADH Oxidase"/>
    <property type="match status" value="1"/>
</dbReference>
<accession>A0ABY5YWP1</accession>
<sequence>MTTTSSTTWAPETFLTAVGHAVWAPSIHNSQPWRFRRTAHGIDVLVDRDRVLPVGDPDGRAARLSCGAAAGNLLLALAVAGAPGTYVLGRDDALVRLTPAAHRPATPQEQRLFRAIRRRHTNRHPFADQPVEPGVTARLTEAARLENGWLDFVVGDQAIDALAALIREADNRLNADPRYVAELRAWTRVADGAVEGVGRQAGGPAPHPAELMARRDYGGAGQRESRDPAREPVLAVLGAHGSLHTDDVRAGMALQRVLLTATDLGLAAAMFSQPVEVPETRRRLRLALGRPDDPHLVLRFGYAPTLGYTNRRSVADVVES</sequence>
<proteinExistence type="predicted"/>
<dbReference type="RefSeq" id="WP_260723467.1">
    <property type="nucleotide sequence ID" value="NZ_BAAABS010000037.1"/>
</dbReference>
<evidence type="ECO:0000313" key="2">
    <source>
        <dbReference type="EMBL" id="UWZ34166.1"/>
    </source>
</evidence>
<dbReference type="PANTHER" id="PTHR23026">
    <property type="entry name" value="NADPH NITROREDUCTASE"/>
    <property type="match status" value="1"/>
</dbReference>
<dbReference type="PANTHER" id="PTHR23026:SF123">
    <property type="entry name" value="NAD(P)H NITROREDUCTASE RV3131-RELATED"/>
    <property type="match status" value="1"/>
</dbReference>
<name>A0ABY5YWP1_9ACTN</name>
<evidence type="ECO:0000259" key="1">
    <source>
        <dbReference type="Pfam" id="PF00881"/>
    </source>
</evidence>
<dbReference type="EMBL" id="CP073721">
    <property type="protein sequence ID" value="UWZ34166.1"/>
    <property type="molecule type" value="Genomic_DNA"/>
</dbReference>
<dbReference type="Pfam" id="PF00881">
    <property type="entry name" value="Nitroreductase"/>
    <property type="match status" value="1"/>
</dbReference>
<keyword evidence="3" id="KW-1185">Reference proteome</keyword>
<dbReference type="InterPro" id="IPR029479">
    <property type="entry name" value="Nitroreductase"/>
</dbReference>
<dbReference type="InterPro" id="IPR050627">
    <property type="entry name" value="Nitroreductase/BluB"/>
</dbReference>
<reference evidence="2" key="1">
    <citation type="submission" date="2021-04" db="EMBL/GenBank/DDBJ databases">
        <title>Biosynthetic gene clusters of Dactylosporangioum roseum.</title>
        <authorList>
            <person name="Hartkoorn R.C."/>
            <person name="Beaudoing E."/>
            <person name="Hot D."/>
            <person name="Moureu S."/>
        </authorList>
    </citation>
    <scope>NUCLEOTIDE SEQUENCE</scope>
    <source>
        <strain evidence="2">NRRL B-16295</strain>
    </source>
</reference>
<feature type="domain" description="Nitroreductase" evidence="1">
    <location>
        <begin position="116"/>
        <end position="302"/>
    </location>
</feature>
<protein>
    <submittedName>
        <fullName evidence="2">Nitroreductase family protein</fullName>
    </submittedName>
</protein>
<dbReference type="InterPro" id="IPR000415">
    <property type="entry name" value="Nitroreductase-like"/>
</dbReference>
<dbReference type="Proteomes" id="UP001058271">
    <property type="component" value="Chromosome"/>
</dbReference>
<dbReference type="NCBIfam" id="NF047509">
    <property type="entry name" value="Rv3131_FMN_oxido"/>
    <property type="match status" value="1"/>
</dbReference>
<organism evidence="2 3">
    <name type="scientific">Dactylosporangium roseum</name>
    <dbReference type="NCBI Taxonomy" id="47989"/>
    <lineage>
        <taxon>Bacteria</taxon>
        <taxon>Bacillati</taxon>
        <taxon>Actinomycetota</taxon>
        <taxon>Actinomycetes</taxon>
        <taxon>Micromonosporales</taxon>
        <taxon>Micromonosporaceae</taxon>
        <taxon>Dactylosporangium</taxon>
    </lineage>
</organism>
<gene>
    <name evidence="2" type="ORF">Drose_23285</name>
</gene>